<evidence type="ECO:0000256" key="2">
    <source>
        <dbReference type="ARBA" id="ARBA00022692"/>
    </source>
</evidence>
<dbReference type="PANTHER" id="PTHR31596:SF1">
    <property type="entry name" value="T-CELL ACTIVATION INHIBITOR, MITOCHONDRIAL"/>
    <property type="match status" value="1"/>
</dbReference>
<dbReference type="InterPro" id="IPR027989">
    <property type="entry name" value="DUF4461"/>
</dbReference>
<dbReference type="Pfam" id="PF14687">
    <property type="entry name" value="DUF4460"/>
    <property type="match status" value="1"/>
</dbReference>
<dbReference type="Proteomes" id="UP000069272">
    <property type="component" value="Chromosome 2L"/>
</dbReference>
<dbReference type="EnsemblMetazoa" id="AALB001679-RA">
    <property type="protein sequence ID" value="AALB001679-PA"/>
    <property type="gene ID" value="AALB001679"/>
</dbReference>
<dbReference type="InterPro" id="IPR008253">
    <property type="entry name" value="Marvel"/>
</dbReference>
<proteinExistence type="predicted"/>
<evidence type="ECO:0000256" key="3">
    <source>
        <dbReference type="ARBA" id="ARBA00022989"/>
    </source>
</evidence>
<dbReference type="VEuPathDB" id="VectorBase:AALB20_028304"/>
<reference evidence="6 7" key="1">
    <citation type="journal article" date="2017" name="G3 (Bethesda)">
        <title>The Physical Genome Mapping of Anopheles albimanus Corrected Scaffold Misassemblies and Identified Interarm Rearrangements in Genus Anopheles.</title>
        <authorList>
            <person name="Artemov G.N."/>
            <person name="Peery A.N."/>
            <person name="Jiang X."/>
            <person name="Tu Z."/>
            <person name="Stegniy V.N."/>
            <person name="Sharakhova M.V."/>
            <person name="Sharakhov I.V."/>
        </authorList>
    </citation>
    <scope>NUCLEOTIDE SEQUENCE [LARGE SCALE GENOMIC DNA]</scope>
    <source>
        <strain evidence="6 7">ALBI9_A</strain>
    </source>
</reference>
<sequence>MAEFTQTATVTQQQTVVQPYIRYDPEYIRTIPGIVKIVCIVLNLIGFICIEFSYFSFRPQGSFFNTVAMLGFWFSGIMLVFYLFHVCEKFHKIPWLKIELYFCVAWALLYMLASSIAAATSIEAFQAAAFFGYCAMIGYGFDAFLKFKSVRNGEIAQGSRTTAEAMYIFFKKCTSRPTASTVGSFAVLHRMISSSEVATALRPFYFAVHPDLFGRYPQQRQVNEDSLKLLSAHLESLLKQRRILPSTPQTLPFYIRASNELKDRGTFNLIKVPLERTVDTKLVLRRILESCNLPTEFVDKMPSMQDGSRSTTRTAFDDFHQQQTAQQQSFYYKKRSEYNFGKEQQEDEDDSPFEKEFDIFQFKIKRTRENETLQKWLRKHLVTAAVRTKAVQELREEVEKLKEDVTKQLQLREIIYDCGWNVEHFRGCLKSLEKLAELHPGAMDGLKDRTLVFAAFTGVSLEGHVMLFTGDVQRNWLELIKTIDKHDSYLSKLPAYEYALSQVLRNIRIGRRKFMPKAQAMAYASHLRKITTALLDYLGRSKFPKSWPESLSQFELVVESEAGPLMVSPTGQLIVPATCPGSLLVDFFTNHLAEALEKQKSYDQQKYVERDLHARCLAQFRLLSLAKDDSVTPDRMIECLEKLLAKASTANGELELADLNLNITTYYSVLADGTVCIPWDWKQ</sequence>
<name>A0A182F5D6_ANOAL</name>
<keyword evidence="2 5" id="KW-0812">Transmembrane</keyword>
<keyword evidence="4 5" id="KW-0472">Membrane</keyword>
<dbReference type="AlphaFoldDB" id="A0A182F5D6"/>
<dbReference type="GO" id="GO:0016020">
    <property type="term" value="C:membrane"/>
    <property type="evidence" value="ECO:0007669"/>
    <property type="project" value="UniProtKB-SubCell"/>
</dbReference>
<accession>A0A182F5D6</accession>
<dbReference type="Pfam" id="PF14688">
    <property type="entry name" value="DUF4461"/>
    <property type="match status" value="1"/>
</dbReference>
<dbReference type="PROSITE" id="PS51225">
    <property type="entry name" value="MARVEL"/>
    <property type="match status" value="1"/>
</dbReference>
<dbReference type="InterPro" id="IPR028031">
    <property type="entry name" value="DUF4460"/>
</dbReference>
<evidence type="ECO:0000256" key="4">
    <source>
        <dbReference type="ARBA" id="ARBA00023136"/>
    </source>
</evidence>
<dbReference type="VEuPathDB" id="VectorBase:AALB20_038258"/>
<keyword evidence="3" id="KW-1133">Transmembrane helix</keyword>
<evidence type="ECO:0000256" key="5">
    <source>
        <dbReference type="PROSITE-ProRule" id="PRU00581"/>
    </source>
</evidence>
<evidence type="ECO:0000313" key="6">
    <source>
        <dbReference type="EnsemblMetazoa" id="AALB001679-PA"/>
    </source>
</evidence>
<dbReference type="InterPro" id="IPR027986">
    <property type="entry name" value="TCAIM"/>
</dbReference>
<protein>
    <submittedName>
        <fullName evidence="6">Uncharacterized protein</fullName>
    </submittedName>
</protein>
<dbReference type="VEuPathDB" id="VectorBase:AALB001679"/>
<reference evidence="6" key="2">
    <citation type="submission" date="2022-08" db="UniProtKB">
        <authorList>
            <consortium name="EnsemblMetazoa"/>
        </authorList>
    </citation>
    <scope>IDENTIFICATION</scope>
    <source>
        <strain evidence="6">STECLA/ALBI9_A</strain>
    </source>
</reference>
<organism evidence="6 7">
    <name type="scientific">Anopheles albimanus</name>
    <name type="common">New world malaria mosquito</name>
    <dbReference type="NCBI Taxonomy" id="7167"/>
    <lineage>
        <taxon>Eukaryota</taxon>
        <taxon>Metazoa</taxon>
        <taxon>Ecdysozoa</taxon>
        <taxon>Arthropoda</taxon>
        <taxon>Hexapoda</taxon>
        <taxon>Insecta</taxon>
        <taxon>Pterygota</taxon>
        <taxon>Neoptera</taxon>
        <taxon>Endopterygota</taxon>
        <taxon>Diptera</taxon>
        <taxon>Nematocera</taxon>
        <taxon>Culicoidea</taxon>
        <taxon>Culicidae</taxon>
        <taxon>Anophelinae</taxon>
        <taxon>Anopheles</taxon>
    </lineage>
</organism>
<keyword evidence="7" id="KW-1185">Reference proteome</keyword>
<evidence type="ECO:0000313" key="7">
    <source>
        <dbReference type="Proteomes" id="UP000069272"/>
    </source>
</evidence>
<dbReference type="Pfam" id="PF01284">
    <property type="entry name" value="MARVEL"/>
    <property type="match status" value="1"/>
</dbReference>
<dbReference type="PANTHER" id="PTHR31596">
    <property type="entry name" value="T-CELL ACTIVATION INHIBITOR, MITOCHONDRIAL"/>
    <property type="match status" value="1"/>
</dbReference>
<evidence type="ECO:0000256" key="1">
    <source>
        <dbReference type="ARBA" id="ARBA00004141"/>
    </source>
</evidence>
<dbReference type="GO" id="GO:0005739">
    <property type="term" value="C:mitochondrion"/>
    <property type="evidence" value="ECO:0007669"/>
    <property type="project" value="TreeGrafter"/>
</dbReference>
<comment type="subcellular location">
    <subcellularLocation>
        <location evidence="1">Membrane</location>
        <topology evidence="1">Multi-pass membrane protein</topology>
    </subcellularLocation>
</comment>